<dbReference type="Proteomes" id="UP000315095">
    <property type="component" value="Unassembled WGS sequence"/>
</dbReference>
<accession>A0A4V0WNB7</accession>
<organism evidence="1 2">
    <name type="scientific">Komagataeibacter diospyri</name>
    <dbReference type="NCBI Taxonomy" id="1932662"/>
    <lineage>
        <taxon>Bacteria</taxon>
        <taxon>Pseudomonadati</taxon>
        <taxon>Pseudomonadota</taxon>
        <taxon>Alphaproteobacteria</taxon>
        <taxon>Acetobacterales</taxon>
        <taxon>Acetobacteraceae</taxon>
        <taxon>Komagataeibacter</taxon>
    </lineage>
</organism>
<dbReference type="EMBL" id="BDLU01000032">
    <property type="protein sequence ID" value="GCE83038.1"/>
    <property type="molecule type" value="Genomic_DNA"/>
</dbReference>
<comment type="caution">
    <text evidence="1">The sequence shown here is derived from an EMBL/GenBank/DDBJ whole genome shotgun (WGS) entry which is preliminary data.</text>
</comment>
<protein>
    <submittedName>
        <fullName evidence="1">Uncharacterized protein</fullName>
    </submittedName>
</protein>
<name>A0A4P5NN77_9PROT</name>
<proteinExistence type="predicted"/>
<sequence length="84" mass="9446">MAELTPQRVANNLQMLETEVRYLRGLVGILLEGAPAPMRQKALEYVRFMENQPPRITTVSPQLESATIHSSRVAADWVSILRKG</sequence>
<evidence type="ECO:0000313" key="2">
    <source>
        <dbReference type="Proteomes" id="UP000315095"/>
    </source>
</evidence>
<accession>A0A4P5NN77</accession>
<evidence type="ECO:0000313" key="1">
    <source>
        <dbReference type="EMBL" id="GCE83038.1"/>
    </source>
</evidence>
<keyword evidence="2" id="KW-1185">Reference proteome</keyword>
<gene>
    <name evidence="1" type="ORF">MSKU9_1179</name>
</gene>
<dbReference type="AlphaFoldDB" id="A0A4P5NN77"/>
<reference evidence="2" key="1">
    <citation type="submission" date="2017-01" db="EMBL/GenBank/DDBJ databases">
        <title>Komagataeibacter sp. MSKU9 whole genome sequencing project.</title>
        <authorList>
            <person name="Matsutani M."/>
            <person name="Naloka K."/>
            <person name="Theeragool G."/>
            <person name="Yakushi T."/>
            <person name="Matsushita K."/>
        </authorList>
    </citation>
    <scope>NUCLEOTIDE SEQUENCE [LARGE SCALE GENOMIC DNA]</scope>
    <source>
        <strain evidence="2">MSKU9</strain>
    </source>
</reference>